<evidence type="ECO:0000313" key="1">
    <source>
        <dbReference type="EMBL" id="SFM71533.1"/>
    </source>
</evidence>
<protein>
    <submittedName>
        <fullName evidence="1">Uncharacterized protein</fullName>
    </submittedName>
</protein>
<gene>
    <name evidence="1" type="ORF">SAMN05216207_100299</name>
</gene>
<reference evidence="1 2" key="1">
    <citation type="submission" date="2016-10" db="EMBL/GenBank/DDBJ databases">
        <authorList>
            <person name="de Groot N.N."/>
        </authorList>
    </citation>
    <scope>NUCLEOTIDE SEQUENCE [LARGE SCALE GENOMIC DNA]</scope>
    <source>
        <strain evidence="1 2">CGMCC 4.1877</strain>
    </source>
</reference>
<dbReference type="AlphaFoldDB" id="A0A1I4T4J6"/>
<accession>A0A1I4T4J6</accession>
<organism evidence="1 2">
    <name type="scientific">Pseudonocardia ammonioxydans</name>
    <dbReference type="NCBI Taxonomy" id="260086"/>
    <lineage>
        <taxon>Bacteria</taxon>
        <taxon>Bacillati</taxon>
        <taxon>Actinomycetota</taxon>
        <taxon>Actinomycetes</taxon>
        <taxon>Pseudonocardiales</taxon>
        <taxon>Pseudonocardiaceae</taxon>
        <taxon>Pseudonocardia</taxon>
    </lineage>
</organism>
<dbReference type="STRING" id="260086.SAMN05216207_100299"/>
<proteinExistence type="predicted"/>
<dbReference type="RefSeq" id="WP_177238235.1">
    <property type="nucleotide sequence ID" value="NZ_FOUY01000002.1"/>
</dbReference>
<name>A0A1I4T4J6_PSUAM</name>
<dbReference type="Proteomes" id="UP000199614">
    <property type="component" value="Unassembled WGS sequence"/>
</dbReference>
<evidence type="ECO:0000313" key="2">
    <source>
        <dbReference type="Proteomes" id="UP000199614"/>
    </source>
</evidence>
<dbReference type="EMBL" id="FOUY01000002">
    <property type="protein sequence ID" value="SFM71533.1"/>
    <property type="molecule type" value="Genomic_DNA"/>
</dbReference>
<keyword evidence="2" id="KW-1185">Reference proteome</keyword>
<sequence length="164" mass="17424">MVPVYVLNRDTAPIDVRVTTAFGEHKISKIAPGTAYYHRFETGKGSVPAGSATVAAYKWENGKGHYSRAEVGYGAASCVVKPRLQSTVVDADSDGRIDSATVKNVGAHTVDARISGPAGSTAKRLAPGQSFTVRDTADRSPVAVFSAYKVVEGKAYYTIETKRP</sequence>